<organism evidence="2 3">
    <name type="scientific">Eptatretus burgeri</name>
    <name type="common">Inshore hagfish</name>
    <dbReference type="NCBI Taxonomy" id="7764"/>
    <lineage>
        <taxon>Eukaryota</taxon>
        <taxon>Metazoa</taxon>
        <taxon>Chordata</taxon>
        <taxon>Craniata</taxon>
        <taxon>Vertebrata</taxon>
        <taxon>Cyclostomata</taxon>
        <taxon>Myxini</taxon>
        <taxon>Myxiniformes</taxon>
        <taxon>Myxinidae</taxon>
        <taxon>Eptatretinae</taxon>
        <taxon>Eptatretus</taxon>
    </lineage>
</organism>
<dbReference type="InterPro" id="IPR033305">
    <property type="entry name" value="Hydin-like"/>
</dbReference>
<evidence type="ECO:0000313" key="3">
    <source>
        <dbReference type="Proteomes" id="UP000694388"/>
    </source>
</evidence>
<protein>
    <submittedName>
        <fullName evidence="2">Uncharacterized protein</fullName>
    </submittedName>
</protein>
<evidence type="ECO:0000256" key="1">
    <source>
        <dbReference type="SAM" id="Phobius"/>
    </source>
</evidence>
<sequence>MHFCLQKSPPVEFLRQSQPLLLHNTTAVPLSIELSLPEPFGLLNDVTGKLLQNMNLQLQVGGSAAPTVTYTPRHLPGGSSQASAAQLVLSFGRPPREHVVHLSAEFNVPELEFPETVVDFGCIANGTEVERKLLVRNVGPLPAPYSWSFRSGSIRYTAWVCLCFLFLFLIFLVCIVKAHIKSCYSPPAALSLFAPLIRMFVLFFVPS</sequence>
<evidence type="ECO:0000313" key="2">
    <source>
        <dbReference type="Ensembl" id="ENSEBUP00000019045.1"/>
    </source>
</evidence>
<dbReference type="GO" id="GO:0003341">
    <property type="term" value="P:cilium movement"/>
    <property type="evidence" value="ECO:0007669"/>
    <property type="project" value="TreeGrafter"/>
</dbReference>
<name>A0A8C4QQI5_EPTBU</name>
<dbReference type="GO" id="GO:1904158">
    <property type="term" value="P:axonemal central apparatus assembly"/>
    <property type="evidence" value="ECO:0007669"/>
    <property type="project" value="TreeGrafter"/>
</dbReference>
<dbReference type="Ensembl" id="ENSEBUT00000019622.1">
    <property type="protein sequence ID" value="ENSEBUP00000019045.1"/>
    <property type="gene ID" value="ENSEBUG00000011873.1"/>
</dbReference>
<feature type="transmembrane region" description="Helical" evidence="1">
    <location>
        <begin position="156"/>
        <end position="176"/>
    </location>
</feature>
<keyword evidence="1" id="KW-0472">Membrane</keyword>
<accession>A0A8C4QQI5</accession>
<feature type="transmembrane region" description="Helical" evidence="1">
    <location>
        <begin position="188"/>
        <end position="205"/>
    </location>
</feature>
<reference evidence="2" key="2">
    <citation type="submission" date="2025-09" db="UniProtKB">
        <authorList>
            <consortium name="Ensembl"/>
        </authorList>
    </citation>
    <scope>IDENTIFICATION</scope>
</reference>
<proteinExistence type="predicted"/>
<dbReference type="GO" id="GO:0005930">
    <property type="term" value="C:axoneme"/>
    <property type="evidence" value="ECO:0007669"/>
    <property type="project" value="TreeGrafter"/>
</dbReference>
<dbReference type="PANTHER" id="PTHR23053">
    <property type="entry name" value="DLEC1 DELETED IN LUNG AND ESOPHAGEAL CANCER 1"/>
    <property type="match status" value="1"/>
</dbReference>
<reference evidence="2" key="1">
    <citation type="submission" date="2025-08" db="UniProtKB">
        <authorList>
            <consortium name="Ensembl"/>
        </authorList>
    </citation>
    <scope>IDENTIFICATION</scope>
</reference>
<keyword evidence="1" id="KW-1133">Transmembrane helix</keyword>
<dbReference type="PANTHER" id="PTHR23053:SF0">
    <property type="entry name" value="HYDROCEPHALUS-INDUCING PROTEIN HOMOLOG"/>
    <property type="match status" value="1"/>
</dbReference>
<dbReference type="Proteomes" id="UP000694388">
    <property type="component" value="Unplaced"/>
</dbReference>
<keyword evidence="1" id="KW-0812">Transmembrane</keyword>
<keyword evidence="3" id="KW-1185">Reference proteome</keyword>
<dbReference type="AlphaFoldDB" id="A0A8C4QQI5"/>